<sequence length="250" mass="28312">MSSNRSVQAAQRRRAVPNEAPPSSRGPQPSINSSQMFARQAQANQQNLANQNNINNIGKMTLPQAITLITLRIGSLESKMQNLSNNQPYYSSNEDGLIAIDKSILDSILNRLESVEKRSSNSSSGNSTTPEINLVKQQMESIKQTIIQNKTVFVNMGKENKDLKFQIENMKTELFETKEMLNSLQNIALENSQKILNFTLNGVDYLSNEENFDNQNEITYDEVSDQFSEMNLKQFSENEFSEYDIINNNP</sequence>
<dbReference type="EMBL" id="MN740948">
    <property type="protein sequence ID" value="QHU19362.1"/>
    <property type="molecule type" value="Genomic_DNA"/>
</dbReference>
<feature type="compositionally biased region" description="Polar residues" evidence="1">
    <location>
        <begin position="25"/>
        <end position="37"/>
    </location>
</feature>
<reference evidence="2" key="1">
    <citation type="journal article" date="2020" name="Nature">
        <title>Giant virus diversity and host interactions through global metagenomics.</title>
        <authorList>
            <person name="Schulz F."/>
            <person name="Roux S."/>
            <person name="Paez-Espino D."/>
            <person name="Jungbluth S."/>
            <person name="Walsh D.A."/>
            <person name="Denef V.J."/>
            <person name="McMahon K.D."/>
            <person name="Konstantinidis K.T."/>
            <person name="Eloe-Fadrosh E.A."/>
            <person name="Kyrpides N.C."/>
            <person name="Woyke T."/>
        </authorList>
    </citation>
    <scope>NUCLEOTIDE SEQUENCE</scope>
    <source>
        <strain evidence="2">GVMAG-S-3300013014-104</strain>
    </source>
</reference>
<evidence type="ECO:0000256" key="1">
    <source>
        <dbReference type="SAM" id="MobiDB-lite"/>
    </source>
</evidence>
<protein>
    <submittedName>
        <fullName evidence="2">Uncharacterized protein</fullName>
    </submittedName>
</protein>
<organism evidence="2">
    <name type="scientific">viral metagenome</name>
    <dbReference type="NCBI Taxonomy" id="1070528"/>
    <lineage>
        <taxon>unclassified sequences</taxon>
        <taxon>metagenomes</taxon>
        <taxon>organismal metagenomes</taxon>
    </lineage>
</organism>
<feature type="region of interest" description="Disordered" evidence="1">
    <location>
        <begin position="1"/>
        <end position="44"/>
    </location>
</feature>
<dbReference type="AlphaFoldDB" id="A0A6C0KMW5"/>
<name>A0A6C0KMW5_9ZZZZ</name>
<proteinExistence type="predicted"/>
<evidence type="ECO:0000313" key="2">
    <source>
        <dbReference type="EMBL" id="QHU19362.1"/>
    </source>
</evidence>
<accession>A0A6C0KMW5</accession>